<name>A0ABT6KH73_9CYAN</name>
<dbReference type="RefSeq" id="WP_280802023.1">
    <property type="nucleotide sequence ID" value="NZ_JANQDF010000148.1"/>
</dbReference>
<dbReference type="Proteomes" id="UP001159386">
    <property type="component" value="Unassembled WGS sequence"/>
</dbReference>
<sequence length="150" mass="17674">MRFSCDLQKTSWYSDHWLQFTIENALNTFDRKCDRWRELYREAVKQRDAARLTIDRSVAGGVNQEERDNAKAQEREAQRQIDLLIGYKQGNNNHKFEFYPYRYFAAEGFLPGFNFPRLPVRAYIPTNDGGEFISRLRAVALREFAPGNII</sequence>
<organism evidence="1 2">
    <name type="scientific">Anabaenopsis tanganyikae CS-531</name>
    <dbReference type="NCBI Taxonomy" id="2785304"/>
    <lineage>
        <taxon>Bacteria</taxon>
        <taxon>Bacillati</taxon>
        <taxon>Cyanobacteriota</taxon>
        <taxon>Cyanophyceae</taxon>
        <taxon>Nostocales</taxon>
        <taxon>Nodulariaceae</taxon>
        <taxon>Anabaenopsis</taxon>
        <taxon>Anabaenopsis tanganyikae</taxon>
    </lineage>
</organism>
<evidence type="ECO:0000313" key="1">
    <source>
        <dbReference type="EMBL" id="MDH6107047.1"/>
    </source>
</evidence>
<accession>A0ABT6KH73</accession>
<protein>
    <submittedName>
        <fullName evidence="1">Uncharacterized protein</fullName>
    </submittedName>
</protein>
<comment type="caution">
    <text evidence="1">The sequence shown here is derived from an EMBL/GenBank/DDBJ whole genome shotgun (WGS) entry which is preliminary data.</text>
</comment>
<evidence type="ECO:0000313" key="2">
    <source>
        <dbReference type="Proteomes" id="UP001159386"/>
    </source>
</evidence>
<dbReference type="EMBL" id="JANQDF010000148">
    <property type="protein sequence ID" value="MDH6107047.1"/>
    <property type="molecule type" value="Genomic_DNA"/>
</dbReference>
<gene>
    <name evidence="1" type="ORF">NWP22_14435</name>
</gene>
<reference evidence="1 2" key="1">
    <citation type="journal article" date="2023" name="J. Phycol.">
        <title>Chrysosporum ovalisporum is synonymous with the true-branching cyanobacterium Umezakia natans (Nostocales/Aphanizomenonaceae).</title>
        <authorList>
            <person name="McGregor G.B."/>
            <person name="Sendall B.C."/>
            <person name="Niiyama Y."/>
            <person name="Tuji A."/>
            <person name="Willis A."/>
        </authorList>
    </citation>
    <scope>NUCLEOTIDE SEQUENCE [LARGE SCALE GENOMIC DNA]</scope>
    <source>
        <strain evidence="1 2">CS-531</strain>
    </source>
</reference>
<keyword evidence="2" id="KW-1185">Reference proteome</keyword>
<proteinExistence type="predicted"/>